<evidence type="ECO:0000256" key="15">
    <source>
        <dbReference type="ARBA" id="ARBA00024479"/>
    </source>
</evidence>
<evidence type="ECO:0000313" key="22">
    <source>
        <dbReference type="Proteomes" id="UP000183365"/>
    </source>
</evidence>
<dbReference type="GO" id="GO:0061709">
    <property type="term" value="P:reticulophagy"/>
    <property type="evidence" value="ECO:0007669"/>
    <property type="project" value="TreeGrafter"/>
</dbReference>
<dbReference type="GO" id="GO:0005776">
    <property type="term" value="C:autophagosome"/>
    <property type="evidence" value="ECO:0007669"/>
    <property type="project" value="TreeGrafter"/>
</dbReference>
<keyword evidence="9 19" id="KW-1133">Transmembrane helix</keyword>
<evidence type="ECO:0000256" key="11">
    <source>
        <dbReference type="ARBA" id="ARBA00023034"/>
    </source>
</evidence>
<feature type="transmembrane region" description="Helical" evidence="19">
    <location>
        <begin position="207"/>
        <end position="229"/>
    </location>
</feature>
<evidence type="ECO:0000256" key="3">
    <source>
        <dbReference type="ARBA" id="ARBA00004511"/>
    </source>
</evidence>
<evidence type="ECO:0000256" key="14">
    <source>
        <dbReference type="ARBA" id="ARBA00023329"/>
    </source>
</evidence>
<dbReference type="GO" id="GO:0034045">
    <property type="term" value="C:phagophore assembly site membrane"/>
    <property type="evidence" value="ECO:0007669"/>
    <property type="project" value="UniProtKB-SubCell"/>
</dbReference>
<evidence type="ECO:0000256" key="19">
    <source>
        <dbReference type="RuleBase" id="RU364027"/>
    </source>
</evidence>
<evidence type="ECO:0000256" key="4">
    <source>
        <dbReference type="ARBA" id="ARBA00004653"/>
    </source>
</evidence>
<dbReference type="GO" id="GO:0034497">
    <property type="term" value="P:protein localization to phagophore assembly site"/>
    <property type="evidence" value="ECO:0007669"/>
    <property type="project" value="TreeGrafter"/>
</dbReference>
<comment type="similarity">
    <text evidence="5 19">Belongs to the ATG9 family.</text>
</comment>
<evidence type="ECO:0000256" key="16">
    <source>
        <dbReference type="ARBA" id="ARBA00024615"/>
    </source>
</evidence>
<protein>
    <recommendedName>
        <fullName evidence="6 19">Autophagy-related protein 9</fullName>
    </recommendedName>
</protein>
<evidence type="ECO:0000256" key="1">
    <source>
        <dbReference type="ARBA" id="ARBA00004439"/>
    </source>
</evidence>
<dbReference type="OrthoDB" id="3972909at2759"/>
<comment type="catalytic activity">
    <reaction evidence="15">
        <text>a 1,2-diacyl-sn-glycero-3-phospho-L-serine(in) = a 1,2-diacyl-sn-glycero-3-phospho-L-serine(out)</text>
        <dbReference type="Rhea" id="RHEA:38663"/>
        <dbReference type="ChEBI" id="CHEBI:57262"/>
    </reaction>
</comment>
<feature type="transmembrane region" description="Helical" evidence="19">
    <location>
        <begin position="415"/>
        <end position="435"/>
    </location>
</feature>
<comment type="function">
    <text evidence="19">Phospholipid scramblase involved in autophagy. Cycles between the preautophagosomal structure/phagophore assembly site (PAS) and the cytoplasmic vesicle pool and supplies membrane for the growing autophagosome. Lipid scramblase activity plays a key role in preautophagosomal structure/phagophore assembly by distributing the phospholipids that arrive through ATG2 from the cytoplasmic to the luminal leaflet of the bilayer, thereby driving autophagosomal membrane expansion.</text>
</comment>
<dbReference type="Pfam" id="PF04109">
    <property type="entry name" value="ATG9"/>
    <property type="match status" value="1"/>
</dbReference>
<keyword evidence="8 19" id="KW-0812">Transmembrane</keyword>
<feature type="transmembrane region" description="Helical" evidence="19">
    <location>
        <begin position="493"/>
        <end position="512"/>
    </location>
</feature>
<evidence type="ECO:0000256" key="20">
    <source>
        <dbReference type="SAM" id="MobiDB-lite"/>
    </source>
</evidence>
<evidence type="ECO:0000256" key="2">
    <source>
        <dbReference type="ARBA" id="ARBA00004477"/>
    </source>
</evidence>
<reference evidence="22" key="1">
    <citation type="submission" date="2016-11" db="EMBL/GenBank/DDBJ databases">
        <authorList>
            <person name="Guldener U."/>
        </authorList>
    </citation>
    <scope>NUCLEOTIDE SEQUENCE [LARGE SCALE GENOMIC DNA]</scope>
</reference>
<dbReference type="GO" id="GO:0000422">
    <property type="term" value="P:autophagy of mitochondrion"/>
    <property type="evidence" value="ECO:0007669"/>
    <property type="project" value="TreeGrafter"/>
</dbReference>
<comment type="subcellular location">
    <subcellularLocation>
        <location evidence="1">Cytoplasmic vesicle membrane</location>
        <topology evidence="1">Multi-pass membrane protein</topology>
    </subcellularLocation>
    <subcellularLocation>
        <location evidence="2">Endoplasmic reticulum membrane</location>
        <topology evidence="2">Multi-pass membrane protein</topology>
    </subcellularLocation>
    <subcellularLocation>
        <location evidence="4">Golgi apparatus membrane</location>
        <topology evidence="4">Multi-pass membrane protein</topology>
    </subcellularLocation>
    <subcellularLocation>
        <location evidence="3 19">Preautophagosomal structure membrane</location>
        <topology evidence="3 19">Multi-pass membrane protein</topology>
    </subcellularLocation>
</comment>
<dbReference type="PANTHER" id="PTHR13038">
    <property type="entry name" value="APG9 AUTOPHAGY 9"/>
    <property type="match status" value="1"/>
</dbReference>
<keyword evidence="11" id="KW-0333">Golgi apparatus</keyword>
<dbReference type="GO" id="GO:0034727">
    <property type="term" value="P:piecemeal microautophagy of the nucleus"/>
    <property type="evidence" value="ECO:0007669"/>
    <property type="project" value="TreeGrafter"/>
</dbReference>
<comment type="catalytic activity">
    <reaction evidence="18">
        <text>a 1,2-diacyl-sn-glycero-3-phosphocholine(in) = a 1,2-diacyl-sn-glycero-3-phosphocholine(out)</text>
        <dbReference type="Rhea" id="RHEA:38571"/>
        <dbReference type="ChEBI" id="CHEBI:57643"/>
    </reaction>
</comment>
<evidence type="ECO:0000256" key="12">
    <source>
        <dbReference type="ARBA" id="ARBA00023055"/>
    </source>
</evidence>
<feature type="compositionally biased region" description="Basic and acidic residues" evidence="20">
    <location>
        <begin position="76"/>
        <end position="87"/>
    </location>
</feature>
<organism evidence="21 22">
    <name type="scientific">Hanseniaspora guilliermondii</name>
    <dbReference type="NCBI Taxonomy" id="56406"/>
    <lineage>
        <taxon>Eukaryota</taxon>
        <taxon>Fungi</taxon>
        <taxon>Dikarya</taxon>
        <taxon>Ascomycota</taxon>
        <taxon>Saccharomycotina</taxon>
        <taxon>Saccharomycetes</taxon>
        <taxon>Saccharomycodales</taxon>
        <taxon>Saccharomycodaceae</taxon>
        <taxon>Hanseniaspora</taxon>
    </lineage>
</organism>
<proteinExistence type="inferred from homology"/>
<keyword evidence="12 19" id="KW-0445">Lipid transport</keyword>
<dbReference type="AlphaFoldDB" id="A0A1L0FGE7"/>
<evidence type="ECO:0000256" key="8">
    <source>
        <dbReference type="ARBA" id="ARBA00022692"/>
    </source>
</evidence>
<evidence type="ECO:0000256" key="5">
    <source>
        <dbReference type="ARBA" id="ARBA00006185"/>
    </source>
</evidence>
<keyword evidence="22" id="KW-1185">Reference proteome</keyword>
<dbReference type="Proteomes" id="UP000183365">
    <property type="component" value="Unassembled WGS sequence"/>
</dbReference>
<feature type="transmembrane region" description="Helical" evidence="19">
    <location>
        <begin position="378"/>
        <end position="395"/>
    </location>
</feature>
<evidence type="ECO:0000256" key="10">
    <source>
        <dbReference type="ARBA" id="ARBA00023006"/>
    </source>
</evidence>
<keyword evidence="13 19" id="KW-0472">Membrane</keyword>
<comment type="catalytic activity">
    <reaction evidence="16">
        <text>a 1,2-diacyl-sn-glycero-3-phosphoethanolamine(in) = a 1,2-diacyl-sn-glycero-3-phosphoethanolamine(out)</text>
        <dbReference type="Rhea" id="RHEA:38895"/>
        <dbReference type="ChEBI" id="CHEBI:64612"/>
    </reaction>
</comment>
<dbReference type="GO" id="GO:0030659">
    <property type="term" value="C:cytoplasmic vesicle membrane"/>
    <property type="evidence" value="ECO:0007669"/>
    <property type="project" value="UniProtKB-SubCell"/>
</dbReference>
<gene>
    <name evidence="21" type="ORF">HGUI_00862</name>
</gene>
<evidence type="ECO:0000256" key="7">
    <source>
        <dbReference type="ARBA" id="ARBA00022448"/>
    </source>
</evidence>
<feature type="region of interest" description="Disordered" evidence="20">
    <location>
        <begin position="74"/>
        <end position="93"/>
    </location>
</feature>
<dbReference type="GO" id="GO:0006869">
    <property type="term" value="P:lipid transport"/>
    <property type="evidence" value="ECO:0007669"/>
    <property type="project" value="UniProtKB-KW"/>
</dbReference>
<feature type="compositionally biased region" description="Polar residues" evidence="20">
    <location>
        <begin position="1"/>
        <end position="10"/>
    </location>
</feature>
<dbReference type="PANTHER" id="PTHR13038:SF10">
    <property type="entry name" value="AUTOPHAGY-RELATED PROTEIN 9"/>
    <property type="match status" value="1"/>
</dbReference>
<evidence type="ECO:0000313" key="21">
    <source>
        <dbReference type="EMBL" id="SGZ38662.1"/>
    </source>
</evidence>
<feature type="region of interest" description="Disordered" evidence="20">
    <location>
        <begin position="1"/>
        <end position="45"/>
    </location>
</feature>
<feature type="transmembrane region" description="Helical" evidence="19">
    <location>
        <begin position="600"/>
        <end position="621"/>
    </location>
</feature>
<evidence type="ECO:0000256" key="18">
    <source>
        <dbReference type="ARBA" id="ARBA00024631"/>
    </source>
</evidence>
<accession>A0A1L0FGE7</accession>
<evidence type="ECO:0000256" key="17">
    <source>
        <dbReference type="ARBA" id="ARBA00024621"/>
    </source>
</evidence>
<keyword evidence="14" id="KW-0968">Cytoplasmic vesicle</keyword>
<evidence type="ECO:0000256" key="13">
    <source>
        <dbReference type="ARBA" id="ARBA00023136"/>
    </source>
</evidence>
<dbReference type="VEuPathDB" id="FungiDB:HGUI_00862"/>
<evidence type="ECO:0000256" key="9">
    <source>
        <dbReference type="ARBA" id="ARBA00022989"/>
    </source>
</evidence>
<comment type="catalytic activity">
    <reaction evidence="17">
        <text>a 1,2-diacyl-sn-glycero-3-phospho-(1D-myo-inositol-3-phosphate)(in) = a 1,2-diacyl-sn-glycero-3-phospho-(1D-myo-inositol-3-phosphate)(out)</text>
        <dbReference type="Rhea" id="RHEA:67920"/>
        <dbReference type="ChEBI" id="CHEBI:58088"/>
    </reaction>
</comment>
<feature type="transmembrane region" description="Helical" evidence="19">
    <location>
        <begin position="260"/>
        <end position="281"/>
    </location>
</feature>
<dbReference type="GO" id="GO:0000139">
    <property type="term" value="C:Golgi membrane"/>
    <property type="evidence" value="ECO:0007669"/>
    <property type="project" value="UniProtKB-SubCell"/>
</dbReference>
<dbReference type="EMBL" id="FQNF01000010">
    <property type="protein sequence ID" value="SGZ38662.1"/>
    <property type="molecule type" value="Genomic_DNA"/>
</dbReference>
<evidence type="ECO:0000256" key="6">
    <source>
        <dbReference type="ARBA" id="ARBA00018074"/>
    </source>
</evidence>
<comment type="caution">
    <text evidence="19">Lacks conserved residue(s) required for the propagation of feature annotation.</text>
</comment>
<feature type="transmembrane region" description="Helical" evidence="19">
    <location>
        <begin position="532"/>
        <end position="550"/>
    </location>
</feature>
<keyword evidence="10 19" id="KW-0072">Autophagy</keyword>
<dbReference type="InterPro" id="IPR007241">
    <property type="entry name" value="Autophagy-rel_prot_9"/>
</dbReference>
<sequence>MASEQMNDGSSAPFINIQSEPDYSDDSSNDYLQSIPSNSSKSSVFDSNYTTTNTNNNTFFSNIFKNNIKTKSYETNQEKKKNKHENNEAQSQNVHQLHVIHSELESSAESEIDIHQGSNEQEIDTSFNRLRSESSDNESMKLFRENIHLLEEQPISDGYEPEDNIKQNTFNINDIDKKQLTLWRFSNIDNLDSFFITFYKYYLKKGLYSFLLEKIINLIILVFVLNVSLTMKFCIDYEKFAFAIKLQDIWVDKCYKEMPFVIKLLKFIVYAFLTLKSFAIYKEFKTMQLMNNFYYYLLEIDDHELQIISWVEVLNRLVKFKDTNNLFKDNNNVTFENIVSRIMRYDNYLIAMYSNETLFKFSLFKGKYKIFLTKSLEWNLNLIIMNFFFANGHLINLNNKKLLELDLIKKFRVAGFINILLTPFLIIYFTLLYLLKYFYNIKSIFNSREYNLENKYKLREYNELEHFFTKRLNLSIDIANEYLLQFPNNVTNLIYKFLAFISGSLLAILTITTLVADSENFLSFEVTKNKSILFYISIIGALNTFTYNNIQQDKYKTYQPKMYFKELVKYTHFVPVAKDNKPLFNIEIRDQFNEVYSLKLINIIHEFASLLLTPYILWFVLPKRSKNIIAFMESITEKDNDLGFICKFANYKPEHEDTKKSFYYMHKEDLSQHEEPEHESFEKKCDSPKISSIDVKDLKYDNKRRIKDKLLRQEQMNYKTHRNRNTKINNGYNLNYNSIMNFNGEDDSDNDIFENLQGDKMMRSFMQFKRVYHNDK</sequence>
<name>A0A1L0FGE7_9ASCO</name>
<dbReference type="GO" id="GO:0005789">
    <property type="term" value="C:endoplasmic reticulum membrane"/>
    <property type="evidence" value="ECO:0007669"/>
    <property type="project" value="UniProtKB-SubCell"/>
</dbReference>
<keyword evidence="7 19" id="KW-0813">Transport</keyword>